<accession>A0A7V3ZW61</accession>
<protein>
    <recommendedName>
        <fullName evidence="1">YprB ribonuclease H-like domain-containing protein</fullName>
    </recommendedName>
</protein>
<dbReference type="AlphaFoldDB" id="A0A7V3ZW61"/>
<dbReference type="Gene3D" id="3.30.420.10">
    <property type="entry name" value="Ribonuclease H-like superfamily/Ribonuclease H"/>
    <property type="match status" value="1"/>
</dbReference>
<dbReference type="GO" id="GO:0003676">
    <property type="term" value="F:nucleic acid binding"/>
    <property type="evidence" value="ECO:0007669"/>
    <property type="project" value="InterPro"/>
</dbReference>
<dbReference type="PANTHER" id="PTHR38462:SF1">
    <property type="entry name" value="YPRB RIBONUCLEASE H-LIKE DOMAIN-CONTAINING PROTEIN"/>
    <property type="match status" value="1"/>
</dbReference>
<dbReference type="InterPro" id="IPR038720">
    <property type="entry name" value="YprB_RNase_H-like_dom"/>
</dbReference>
<dbReference type="PANTHER" id="PTHR38462">
    <property type="entry name" value="EXONUCLEASE-LIKE PROTEIN"/>
    <property type="match status" value="1"/>
</dbReference>
<dbReference type="SUPFAM" id="SSF53098">
    <property type="entry name" value="Ribonuclease H-like"/>
    <property type="match status" value="1"/>
</dbReference>
<dbReference type="InterPro" id="IPR012337">
    <property type="entry name" value="RNaseH-like_sf"/>
</dbReference>
<feature type="domain" description="YprB ribonuclease H-like" evidence="1">
    <location>
        <begin position="85"/>
        <end position="245"/>
    </location>
</feature>
<dbReference type="Pfam" id="PF13482">
    <property type="entry name" value="RNase_H_2"/>
    <property type="match status" value="1"/>
</dbReference>
<sequence length="257" mass="30458">MKIPKSQIDSLVLEILERIQGERFLEVTEVEQGKGFHLIKFIVDIPLFYVNYDLDLRDLEYPGRALHKFKMLEELHNSSYKNLAIFDIETGGLSPDSQIFLAGFLIPETEKAIAVQFIARTLKKEKMLLKWVVDHFKKYKILTFNGTTFDLPFVKRRCELHDLKYIEPKFHLDILQLARHIWKDTYASRRLSVLENNLIKISREFDVPSSLLPFIIKLYKDRRDEKYLKIISRHNLYDLITTLKLLFEIRKSLLLNS</sequence>
<dbReference type="EMBL" id="DTDJ01000006">
    <property type="protein sequence ID" value="HGL16822.1"/>
    <property type="molecule type" value="Genomic_DNA"/>
</dbReference>
<reference evidence="2" key="1">
    <citation type="journal article" date="2020" name="mSystems">
        <title>Genome- and Community-Level Interaction Insights into Carbon Utilization and Element Cycling Functions of Hydrothermarchaeota in Hydrothermal Sediment.</title>
        <authorList>
            <person name="Zhou Z."/>
            <person name="Liu Y."/>
            <person name="Xu W."/>
            <person name="Pan J."/>
            <person name="Luo Z.H."/>
            <person name="Li M."/>
        </authorList>
    </citation>
    <scope>NUCLEOTIDE SEQUENCE [LARGE SCALE GENOMIC DNA]</scope>
    <source>
        <strain evidence="2">SpSt-69</strain>
    </source>
</reference>
<proteinExistence type="predicted"/>
<name>A0A7V3ZW61_UNCW3</name>
<organism evidence="2">
    <name type="scientific">candidate division WOR-3 bacterium</name>
    <dbReference type="NCBI Taxonomy" id="2052148"/>
    <lineage>
        <taxon>Bacteria</taxon>
        <taxon>Bacteria division WOR-3</taxon>
    </lineage>
</organism>
<evidence type="ECO:0000313" key="2">
    <source>
        <dbReference type="EMBL" id="HGL16822.1"/>
    </source>
</evidence>
<gene>
    <name evidence="2" type="ORF">ENU66_00545</name>
</gene>
<comment type="caution">
    <text evidence="2">The sequence shown here is derived from an EMBL/GenBank/DDBJ whole genome shotgun (WGS) entry which is preliminary data.</text>
</comment>
<evidence type="ECO:0000259" key="1">
    <source>
        <dbReference type="Pfam" id="PF13482"/>
    </source>
</evidence>
<dbReference type="InterPro" id="IPR036397">
    <property type="entry name" value="RNaseH_sf"/>
</dbReference>